<feature type="region of interest" description="Disordered" evidence="1">
    <location>
        <begin position="1"/>
        <end position="24"/>
    </location>
</feature>
<name>A0A5J4K8M5_9CHLR</name>
<keyword evidence="5" id="KW-1185">Reference proteome</keyword>
<dbReference type="Proteomes" id="UP000334820">
    <property type="component" value="Unassembled WGS sequence"/>
</dbReference>
<feature type="domain" description="Peptidase C51" evidence="3">
    <location>
        <begin position="101"/>
        <end position="230"/>
    </location>
</feature>
<accession>A0A5J4K8M5</accession>
<dbReference type="Pfam" id="PF05257">
    <property type="entry name" value="CHAP"/>
    <property type="match status" value="1"/>
</dbReference>
<protein>
    <recommendedName>
        <fullName evidence="3">Peptidase C51 domain-containing protein</fullName>
    </recommendedName>
</protein>
<dbReference type="PROSITE" id="PS50911">
    <property type="entry name" value="CHAP"/>
    <property type="match status" value="1"/>
</dbReference>
<dbReference type="Gene3D" id="3.90.1720.10">
    <property type="entry name" value="endopeptidase domain like (from Nostoc punctiforme)"/>
    <property type="match status" value="1"/>
</dbReference>
<organism evidence="4 5">
    <name type="scientific">Thermogemmatispora aurantia</name>
    <dbReference type="NCBI Taxonomy" id="2045279"/>
    <lineage>
        <taxon>Bacteria</taxon>
        <taxon>Bacillati</taxon>
        <taxon>Chloroflexota</taxon>
        <taxon>Ktedonobacteria</taxon>
        <taxon>Thermogemmatisporales</taxon>
        <taxon>Thermogemmatisporaceae</taxon>
        <taxon>Thermogemmatispora</taxon>
    </lineage>
</organism>
<evidence type="ECO:0000256" key="2">
    <source>
        <dbReference type="SAM" id="Phobius"/>
    </source>
</evidence>
<proteinExistence type="predicted"/>
<gene>
    <name evidence="4" type="ORF">KTAU_11330</name>
</gene>
<dbReference type="EMBL" id="BKZV01000001">
    <property type="protein sequence ID" value="GER82496.1"/>
    <property type="molecule type" value="Genomic_DNA"/>
</dbReference>
<reference evidence="4 5" key="1">
    <citation type="journal article" date="2019" name="Int. J. Syst. Evol. Microbiol.">
        <title>Thermogemmatispora aurantia sp. nov. and Thermogemmatispora argillosa sp. nov., within the class Ktedonobacteria, and emended description of the genus Thermogemmatispora.</title>
        <authorList>
            <person name="Zheng Y."/>
            <person name="Wang C.M."/>
            <person name="Sakai Y."/>
            <person name="Abe K."/>
            <person name="Yokota A."/>
            <person name="Yabe S."/>
        </authorList>
    </citation>
    <scope>NUCLEOTIDE SEQUENCE [LARGE SCALE GENOMIC DNA]</scope>
    <source>
        <strain evidence="4 5">A1-2</strain>
    </source>
</reference>
<evidence type="ECO:0000313" key="5">
    <source>
        <dbReference type="Proteomes" id="UP000334820"/>
    </source>
</evidence>
<keyword evidence="2" id="KW-0472">Membrane</keyword>
<sequence>MVHSPGRPPLVIHGSPAGGTGGGPPAPRRRWWFHLVTLSLVILMLLITLIDVLPVGPGDSGKGFNPLRSVISFIRNGQDNTYQIGSQAATATAVTQDGYDSGPLHYPGLPLQPTEGDLNRFAYGQCTYWANLRYHELTGYWVPWQGDAYQWVAGAEQYGWVVSSQPHVPSIIVLQPGVQGASAYGHVAVVERINPDGSVYTSNYNWYANGGWNRLSYATFYPGPGVAFVWHP</sequence>
<feature type="transmembrane region" description="Helical" evidence="2">
    <location>
        <begin position="31"/>
        <end position="53"/>
    </location>
</feature>
<dbReference type="InterPro" id="IPR038765">
    <property type="entry name" value="Papain-like_cys_pep_sf"/>
</dbReference>
<dbReference type="InterPro" id="IPR007921">
    <property type="entry name" value="CHAP_dom"/>
</dbReference>
<evidence type="ECO:0000313" key="4">
    <source>
        <dbReference type="EMBL" id="GER82496.1"/>
    </source>
</evidence>
<keyword evidence="2" id="KW-0812">Transmembrane</keyword>
<keyword evidence="2" id="KW-1133">Transmembrane helix</keyword>
<comment type="caution">
    <text evidence="4">The sequence shown here is derived from an EMBL/GenBank/DDBJ whole genome shotgun (WGS) entry which is preliminary data.</text>
</comment>
<dbReference type="AlphaFoldDB" id="A0A5J4K8M5"/>
<evidence type="ECO:0000256" key="1">
    <source>
        <dbReference type="SAM" id="MobiDB-lite"/>
    </source>
</evidence>
<dbReference type="SUPFAM" id="SSF54001">
    <property type="entry name" value="Cysteine proteinases"/>
    <property type="match status" value="1"/>
</dbReference>
<evidence type="ECO:0000259" key="3">
    <source>
        <dbReference type="PROSITE" id="PS50911"/>
    </source>
</evidence>